<comment type="caution">
    <text evidence="1">The sequence shown here is derived from an EMBL/GenBank/DDBJ whole genome shotgun (WGS) entry which is preliminary data.</text>
</comment>
<dbReference type="AlphaFoldDB" id="A0A2A5W8C5"/>
<accession>A0A2A5W8C5</accession>
<protein>
    <submittedName>
        <fullName evidence="1">Uncharacterized protein</fullName>
    </submittedName>
</protein>
<dbReference type="EMBL" id="NTJZ01000015">
    <property type="protein sequence ID" value="PDH32544.1"/>
    <property type="molecule type" value="Genomic_DNA"/>
</dbReference>
<dbReference type="Proteomes" id="UP000219329">
    <property type="component" value="Unassembled WGS sequence"/>
</dbReference>
<gene>
    <name evidence="1" type="ORF">CNF02_11525</name>
</gene>
<organism evidence="1 2">
    <name type="scientific">OM182 bacterium MED-G28</name>
    <dbReference type="NCBI Taxonomy" id="1986256"/>
    <lineage>
        <taxon>Bacteria</taxon>
        <taxon>Pseudomonadati</taxon>
        <taxon>Pseudomonadota</taxon>
        <taxon>Gammaproteobacteria</taxon>
        <taxon>OMG group</taxon>
        <taxon>OM182 clade</taxon>
    </lineage>
</organism>
<evidence type="ECO:0000313" key="2">
    <source>
        <dbReference type="Proteomes" id="UP000219329"/>
    </source>
</evidence>
<name>A0A2A5W8C5_9GAMM</name>
<evidence type="ECO:0000313" key="1">
    <source>
        <dbReference type="EMBL" id="PDH32544.1"/>
    </source>
</evidence>
<proteinExistence type="predicted"/>
<reference evidence="1 2" key="1">
    <citation type="submission" date="2017-08" db="EMBL/GenBank/DDBJ databases">
        <title>Fine stratification of microbial communities through a metagenomic profile of the photic zone.</title>
        <authorList>
            <person name="Haro-Moreno J.M."/>
            <person name="Lopez-Perez M."/>
            <person name="De La Torre J."/>
            <person name="Picazo A."/>
            <person name="Camacho A."/>
            <person name="Rodriguez-Valera F."/>
        </authorList>
    </citation>
    <scope>NUCLEOTIDE SEQUENCE [LARGE SCALE GENOMIC DNA]</scope>
    <source>
        <strain evidence="1">MED-G28</strain>
    </source>
</reference>
<sequence>MQSTQQSSVTVGIEDLINNVVQLIYDYLLGREPKNNLQHFDRLKTGEIQSVASIPRDDNKHIEVLLSLNQSEFVGVLNFKVFQQFVAHLVNLLTNTQTSNQTLPIREEAAGQRFLISIPAALEIQQQLNVLMLGFDLKEENQIHIELLFFEPSQFNGVIKNLNRAIDQ</sequence>